<dbReference type="VEuPathDB" id="FungiDB:LCOR_02473.1"/>
<dbReference type="EMBL" id="CBTN010000007">
    <property type="protein sequence ID" value="CDH50778.1"/>
    <property type="molecule type" value="Genomic_DNA"/>
</dbReference>
<evidence type="ECO:0000313" key="2">
    <source>
        <dbReference type="EMBL" id="CDH50778.1"/>
    </source>
</evidence>
<feature type="compositionally biased region" description="Basic and acidic residues" evidence="1">
    <location>
        <begin position="162"/>
        <end position="206"/>
    </location>
</feature>
<feature type="region of interest" description="Disordered" evidence="1">
    <location>
        <begin position="1"/>
        <end position="25"/>
    </location>
</feature>
<evidence type="ECO:0000313" key="3">
    <source>
        <dbReference type="Proteomes" id="UP000027586"/>
    </source>
</evidence>
<sequence length="306" mass="36268">MLTRNKTRATRPPPPPLLKSRQRRERHRWDHQVILSLLDTLSKPEHYKLFTSSPMKFAKNMALRYFNTEDRTQTVYAKLFVLRQKYYQVKAQQLVRRSTVRFPYYHECQRAFDPHLTPLIPLIPSSDQQQRNRPMVKLAAYFLLQAEHSDHQLQDEHLDYHSQAEDSDHHSQAEHSDHHSQAEHSDYHSQVEDSHHPQVEHSDHHSATKQSHHHSQDYPSPTTPPTPEPSNREPELREKEIQLQLHMMKHEKRMAKLRIKELKLMLAITKEQRKLPPHATTFHSSPHHTTTTMRPSFVTAVRPTYL</sequence>
<feature type="region of interest" description="Disordered" evidence="1">
    <location>
        <begin position="162"/>
        <end position="235"/>
    </location>
</feature>
<name>A0A068RKR7_9FUNG</name>
<evidence type="ECO:0000256" key="1">
    <source>
        <dbReference type="SAM" id="MobiDB-lite"/>
    </source>
</evidence>
<dbReference type="Proteomes" id="UP000027586">
    <property type="component" value="Unassembled WGS sequence"/>
</dbReference>
<accession>A0A068RKR7</accession>
<keyword evidence="3" id="KW-1185">Reference proteome</keyword>
<comment type="caution">
    <text evidence="2">The sequence shown here is derived from an EMBL/GenBank/DDBJ whole genome shotgun (WGS) entry which is preliminary data.</text>
</comment>
<gene>
    <name evidence="2" type="ORF">LCOR_02473.1</name>
</gene>
<dbReference type="OrthoDB" id="10552564at2759"/>
<dbReference type="AlphaFoldDB" id="A0A068RKR7"/>
<reference evidence="2" key="1">
    <citation type="submission" date="2013-08" db="EMBL/GenBank/DDBJ databases">
        <title>Gene expansion shapes genome architecture in the human pathogen Lichtheimia corymbifera: an evolutionary genomics analysis in the ancient terrestrial Mucorales (Mucoromycotina).</title>
        <authorList>
            <person name="Schwartze V.U."/>
            <person name="Winter S."/>
            <person name="Shelest E."/>
            <person name="Marcet-Houben M."/>
            <person name="Horn F."/>
            <person name="Wehner S."/>
            <person name="Hoffmann K."/>
            <person name="Riege K."/>
            <person name="Sammeth M."/>
            <person name="Nowrousian M."/>
            <person name="Valiante V."/>
            <person name="Linde J."/>
            <person name="Jacobsen I.D."/>
            <person name="Marz M."/>
            <person name="Brakhage A.A."/>
            <person name="Gabaldon T."/>
            <person name="Bocker S."/>
            <person name="Voigt K."/>
        </authorList>
    </citation>
    <scope>NUCLEOTIDE SEQUENCE [LARGE SCALE GENOMIC DNA]</scope>
    <source>
        <strain evidence="2">FSU 9682</strain>
    </source>
</reference>
<protein>
    <submittedName>
        <fullName evidence="2">Uncharacterized protein</fullName>
    </submittedName>
</protein>
<proteinExistence type="predicted"/>
<organism evidence="2 3">
    <name type="scientific">Lichtheimia corymbifera JMRC:FSU:9682</name>
    <dbReference type="NCBI Taxonomy" id="1263082"/>
    <lineage>
        <taxon>Eukaryota</taxon>
        <taxon>Fungi</taxon>
        <taxon>Fungi incertae sedis</taxon>
        <taxon>Mucoromycota</taxon>
        <taxon>Mucoromycotina</taxon>
        <taxon>Mucoromycetes</taxon>
        <taxon>Mucorales</taxon>
        <taxon>Lichtheimiaceae</taxon>
        <taxon>Lichtheimia</taxon>
    </lineage>
</organism>